<evidence type="ECO:0000313" key="2">
    <source>
        <dbReference type="EMBL" id="SFR54579.1"/>
    </source>
</evidence>
<dbReference type="Gene3D" id="2.40.50.90">
    <property type="match status" value="1"/>
</dbReference>
<reference evidence="3" key="1">
    <citation type="submission" date="2016-10" db="EMBL/GenBank/DDBJ databases">
        <authorList>
            <person name="Varghese N."/>
            <person name="Submissions S."/>
        </authorList>
    </citation>
    <scope>NUCLEOTIDE SEQUENCE [LARGE SCALE GENOMIC DNA]</scope>
    <source>
        <strain evidence="3">DSM 26921</strain>
    </source>
</reference>
<dbReference type="SMART" id="SM00318">
    <property type="entry name" value="SNc"/>
    <property type="match status" value="1"/>
</dbReference>
<protein>
    <submittedName>
        <fullName evidence="2">Nuclease homologue</fullName>
    </submittedName>
</protein>
<evidence type="ECO:0000259" key="1">
    <source>
        <dbReference type="SMART" id="SM00318"/>
    </source>
</evidence>
<dbReference type="EMBL" id="FOYO01000001">
    <property type="protein sequence ID" value="SFR54579.1"/>
    <property type="molecule type" value="Genomic_DNA"/>
</dbReference>
<gene>
    <name evidence="2" type="ORF">SAMN04488002_3079</name>
</gene>
<sequence>MFALLVGPPAIDVANGLARAGSSCVALDIIDGDTLRVFCPEAGVRSARIKSYDAPERFSYKCLSEFAAGWLATQKLRSLLWTSGEIIITPDGSDRYGRLLIYLRAGGEGVARSMIKSGHGRAYTGGQRAGWCA</sequence>
<dbReference type="SUPFAM" id="SSF50199">
    <property type="entry name" value="Staphylococcal nuclease"/>
    <property type="match status" value="1"/>
</dbReference>
<dbReference type="InterPro" id="IPR016071">
    <property type="entry name" value="Staphylococal_nuclease_OB-fold"/>
</dbReference>
<dbReference type="Proteomes" id="UP000199658">
    <property type="component" value="Unassembled WGS sequence"/>
</dbReference>
<name>A0A1I6HJB9_9RHOB</name>
<proteinExistence type="predicted"/>
<dbReference type="AlphaFoldDB" id="A0A1I6HJB9"/>
<keyword evidence="3" id="KW-1185">Reference proteome</keyword>
<dbReference type="STRING" id="670154.SAMN04488002_3079"/>
<dbReference type="Pfam" id="PF00565">
    <property type="entry name" value="SNase"/>
    <property type="match status" value="1"/>
</dbReference>
<dbReference type="InterPro" id="IPR035437">
    <property type="entry name" value="SNase_OB-fold_sf"/>
</dbReference>
<feature type="domain" description="TNase-like" evidence="1">
    <location>
        <begin position="20"/>
        <end position="133"/>
    </location>
</feature>
<accession>A0A1I6HJB9</accession>
<evidence type="ECO:0000313" key="3">
    <source>
        <dbReference type="Proteomes" id="UP000199658"/>
    </source>
</evidence>
<organism evidence="2 3">
    <name type="scientific">Litoreibacter janthinus</name>
    <dbReference type="NCBI Taxonomy" id="670154"/>
    <lineage>
        <taxon>Bacteria</taxon>
        <taxon>Pseudomonadati</taxon>
        <taxon>Pseudomonadota</taxon>
        <taxon>Alphaproteobacteria</taxon>
        <taxon>Rhodobacterales</taxon>
        <taxon>Roseobacteraceae</taxon>
        <taxon>Litoreibacter</taxon>
    </lineage>
</organism>